<evidence type="ECO:0000313" key="10">
    <source>
        <dbReference type="Proteomes" id="UP000623467"/>
    </source>
</evidence>
<evidence type="ECO:0000256" key="2">
    <source>
        <dbReference type="ARBA" id="ARBA00009254"/>
    </source>
</evidence>
<evidence type="ECO:0000256" key="3">
    <source>
        <dbReference type="ARBA" id="ARBA00022980"/>
    </source>
</evidence>
<protein>
    <recommendedName>
        <fullName evidence="6">Large ribosomal subunit protein uL29m</fullName>
    </recommendedName>
    <alternativeName>
        <fullName evidence="7">54S ribosomal protein L4, mitochondrial</fullName>
    </alternativeName>
</protein>
<evidence type="ECO:0000256" key="4">
    <source>
        <dbReference type="ARBA" id="ARBA00023128"/>
    </source>
</evidence>
<reference evidence="9" key="1">
    <citation type="submission" date="2020-05" db="EMBL/GenBank/DDBJ databases">
        <title>Mycena genomes resolve the evolution of fungal bioluminescence.</title>
        <authorList>
            <person name="Tsai I.J."/>
        </authorList>
    </citation>
    <scope>NUCLEOTIDE SEQUENCE</scope>
    <source>
        <strain evidence="9">160909Yilan</strain>
    </source>
</reference>
<evidence type="ECO:0000256" key="5">
    <source>
        <dbReference type="ARBA" id="ARBA00023274"/>
    </source>
</evidence>
<dbReference type="Proteomes" id="UP000623467">
    <property type="component" value="Unassembled WGS sequence"/>
</dbReference>
<dbReference type="AlphaFoldDB" id="A0A8H6XTV8"/>
<dbReference type="SUPFAM" id="SSF46561">
    <property type="entry name" value="Ribosomal protein L29 (L29p)"/>
    <property type="match status" value="1"/>
</dbReference>
<keyword evidence="3 9" id="KW-0689">Ribosomal protein</keyword>
<dbReference type="GO" id="GO:0003735">
    <property type="term" value="F:structural constituent of ribosome"/>
    <property type="evidence" value="ECO:0007669"/>
    <property type="project" value="InterPro"/>
</dbReference>
<comment type="similarity">
    <text evidence="2">Belongs to the universal ribosomal protein uL29 family.</text>
</comment>
<feature type="compositionally biased region" description="Basic residues" evidence="8">
    <location>
        <begin position="277"/>
        <end position="286"/>
    </location>
</feature>
<dbReference type="InterPro" id="IPR036049">
    <property type="entry name" value="Ribosomal_uL29_sf"/>
</dbReference>
<organism evidence="9 10">
    <name type="scientific">Mycena sanguinolenta</name>
    <dbReference type="NCBI Taxonomy" id="230812"/>
    <lineage>
        <taxon>Eukaryota</taxon>
        <taxon>Fungi</taxon>
        <taxon>Dikarya</taxon>
        <taxon>Basidiomycota</taxon>
        <taxon>Agaricomycotina</taxon>
        <taxon>Agaricomycetes</taxon>
        <taxon>Agaricomycetidae</taxon>
        <taxon>Agaricales</taxon>
        <taxon>Marasmiineae</taxon>
        <taxon>Mycenaceae</taxon>
        <taxon>Mycena</taxon>
    </lineage>
</organism>
<evidence type="ECO:0000256" key="1">
    <source>
        <dbReference type="ARBA" id="ARBA00004173"/>
    </source>
</evidence>
<sequence>MLSSALRAGRRTPARCVRHFSTTRTRFATTDTLQAPSRKTKTNASDFIAPSAEQLSSDHGLYGFFRRKEGADLSGDARFETFHDPTIKFTGRSWLASELRLKSFKDLHTLWYVLLRERNMLATQREEMRRMGLNRERFPPENAVNTAKCRKSMARIKAIMNERRLAYEGAVELAEKDRQETEDAKVLKFRVDQYTTEKHRQHAEELRQKLIVKPVRTRRAGVKVRERRSRVPESTPPQKAEPVMVEKVKKPRWTKAQKIAHAQHKKRQAEGAQKRPSNIRRRLHVV</sequence>
<comment type="subcellular location">
    <subcellularLocation>
        <location evidence="1">Mitochondrion</location>
    </subcellularLocation>
</comment>
<evidence type="ECO:0000256" key="6">
    <source>
        <dbReference type="ARBA" id="ARBA00035289"/>
    </source>
</evidence>
<dbReference type="GO" id="GO:0005762">
    <property type="term" value="C:mitochondrial large ribosomal subunit"/>
    <property type="evidence" value="ECO:0007669"/>
    <property type="project" value="TreeGrafter"/>
</dbReference>
<evidence type="ECO:0000256" key="7">
    <source>
        <dbReference type="ARBA" id="ARBA00035399"/>
    </source>
</evidence>
<dbReference type="PANTHER" id="PTHR21183">
    <property type="entry name" value="RIBOSOMAL PROTEIN L47, MITOCHONDRIAL-RELATED"/>
    <property type="match status" value="1"/>
</dbReference>
<dbReference type="InterPro" id="IPR010729">
    <property type="entry name" value="Ribosomal_uL29_mit"/>
</dbReference>
<accession>A0A8H6XTV8</accession>
<comment type="caution">
    <text evidence="9">The sequence shown here is derived from an EMBL/GenBank/DDBJ whole genome shotgun (WGS) entry which is preliminary data.</text>
</comment>
<evidence type="ECO:0000256" key="8">
    <source>
        <dbReference type="SAM" id="MobiDB-lite"/>
    </source>
</evidence>
<proteinExistence type="inferred from homology"/>
<name>A0A8H6XTV8_9AGAR</name>
<dbReference type="EMBL" id="JACAZH010000019">
    <property type="protein sequence ID" value="KAF7346326.1"/>
    <property type="molecule type" value="Genomic_DNA"/>
</dbReference>
<dbReference type="PANTHER" id="PTHR21183:SF18">
    <property type="entry name" value="LARGE RIBOSOMAL SUBUNIT PROTEIN UL29M"/>
    <property type="match status" value="1"/>
</dbReference>
<keyword evidence="4" id="KW-0496">Mitochondrion</keyword>
<keyword evidence="5" id="KW-0687">Ribonucleoprotein</keyword>
<gene>
    <name evidence="9" type="ORF">MSAN_01860300</name>
</gene>
<feature type="region of interest" description="Disordered" evidence="8">
    <location>
        <begin position="221"/>
        <end position="286"/>
    </location>
</feature>
<dbReference type="InterPro" id="IPR038340">
    <property type="entry name" value="MRP-L47_sf"/>
</dbReference>
<keyword evidence="10" id="KW-1185">Reference proteome</keyword>
<dbReference type="Pfam" id="PF06984">
    <property type="entry name" value="MRP-L47"/>
    <property type="match status" value="1"/>
</dbReference>
<evidence type="ECO:0000313" key="9">
    <source>
        <dbReference type="EMBL" id="KAF7346326.1"/>
    </source>
</evidence>
<dbReference type="OrthoDB" id="270763at2759"/>
<dbReference type="Gene3D" id="6.10.330.20">
    <property type="match status" value="1"/>
</dbReference>
<dbReference type="GO" id="GO:0032543">
    <property type="term" value="P:mitochondrial translation"/>
    <property type="evidence" value="ECO:0007669"/>
    <property type="project" value="TreeGrafter"/>
</dbReference>